<accession>A0A5N7J7G1</accession>
<proteinExistence type="predicted"/>
<gene>
    <name evidence="2" type="ORF">E4V82_21580</name>
</gene>
<dbReference type="AlphaFoldDB" id="A0A5N7J7G1"/>
<organism evidence="2 3">
    <name type="scientific">Clostridium estertheticum</name>
    <dbReference type="NCBI Taxonomy" id="238834"/>
    <lineage>
        <taxon>Bacteria</taxon>
        <taxon>Bacillati</taxon>
        <taxon>Bacillota</taxon>
        <taxon>Clostridia</taxon>
        <taxon>Eubacteriales</taxon>
        <taxon>Clostridiaceae</taxon>
        <taxon>Clostridium</taxon>
    </lineage>
</organism>
<dbReference type="InterPro" id="IPR054368">
    <property type="entry name" value="Alp7A-like_C"/>
</dbReference>
<dbReference type="Proteomes" id="UP000342249">
    <property type="component" value="Unassembled WGS sequence"/>
</dbReference>
<evidence type="ECO:0000313" key="2">
    <source>
        <dbReference type="EMBL" id="MPQ64669.1"/>
    </source>
</evidence>
<dbReference type="Pfam" id="PF22128">
    <property type="entry name" value="Alp7A_like_C"/>
    <property type="match status" value="1"/>
</dbReference>
<evidence type="ECO:0000313" key="3">
    <source>
        <dbReference type="Proteomes" id="UP000342249"/>
    </source>
</evidence>
<evidence type="ECO:0000259" key="1">
    <source>
        <dbReference type="Pfam" id="PF22128"/>
    </source>
</evidence>
<name>A0A5N7J7G1_9CLOT</name>
<protein>
    <submittedName>
        <fullName evidence="2">ParM/StbA family protein</fullName>
    </submittedName>
</protein>
<dbReference type="CDD" id="cd24023">
    <property type="entry name" value="ASKHA_NBD_ParM_Alp7A-like"/>
    <property type="match status" value="1"/>
</dbReference>
<dbReference type="EMBL" id="SPSF01000053">
    <property type="protein sequence ID" value="MPQ64669.1"/>
    <property type="molecule type" value="Genomic_DNA"/>
</dbReference>
<comment type="caution">
    <text evidence="2">The sequence shown here is derived from an EMBL/GenBank/DDBJ whole genome shotgun (WGS) entry which is preliminary data.</text>
</comment>
<dbReference type="Gene3D" id="3.30.420.40">
    <property type="match status" value="1"/>
</dbReference>
<reference evidence="2 3" key="1">
    <citation type="journal article" date="2019" name="Lett. Appl. Microbiol.">
        <title>A case of 'blown pack' spoilage of vacuum-packaged pork likely associated with Clostridium estertheticum in Canada.</title>
        <authorList>
            <person name="Zhang P."/>
            <person name="Ward P."/>
            <person name="McMullen L.M."/>
            <person name="Yang X."/>
        </authorList>
    </citation>
    <scope>NUCLEOTIDE SEQUENCE [LARGE SCALE GENOMIC DNA]</scope>
    <source>
        <strain evidence="2 3">MA19</strain>
    </source>
</reference>
<feature type="domain" description="Alp7A-like C-terminal" evidence="1">
    <location>
        <begin position="216"/>
        <end position="370"/>
    </location>
</feature>
<sequence length="407" mass="46951">MNIRRFNGDFGNSTNNFMIDGYYLEIPTNVVEISETKANELFVNPITQSNELLERIVISTEIDGKERYYLVGEMAEMSKLSNGHVAIMHDKIKSNIPYLSFLSAVSYYDALNSDNNDNKIEIDYMSTMLPIWLLKREDKFSYAQKQMEERFIGEHSVKIITLGMEKELKIVVKRTKCRIESEVARHALKYKMLASEDDKNVLIIEKRNNVEFANFQVVLVDIGGGSTDAVKLAKGLSTPQSRASFQVIDIAPFLGEIEQLRKEKLLEYFHNLRALEKFIVENYKQKKYIFKDENTGENYDFTNKINEVLQEYANIFATKLLNSFINESGEPIKFIYFGGEASILEPFIKQSLLEHMSEAVVENNHFFLNEILEDDTKEIFKPSPRTINLAALEILSINEMRKTNEGE</sequence>
<dbReference type="RefSeq" id="WP_152753822.1">
    <property type="nucleotide sequence ID" value="NZ_SPSE01000056.1"/>
</dbReference>